<proteinExistence type="predicted"/>
<evidence type="ECO:0000313" key="1">
    <source>
        <dbReference type="EMBL" id="MBU2872662.1"/>
    </source>
</evidence>
<dbReference type="Proteomes" id="UP000753376">
    <property type="component" value="Unassembled WGS sequence"/>
</dbReference>
<organism evidence="1 2">
    <name type="scientific">Marinobacter salexigens</name>
    <dbReference type="NCBI Taxonomy" id="1925763"/>
    <lineage>
        <taxon>Bacteria</taxon>
        <taxon>Pseudomonadati</taxon>
        <taxon>Pseudomonadota</taxon>
        <taxon>Gammaproteobacteria</taxon>
        <taxon>Pseudomonadales</taxon>
        <taxon>Marinobacteraceae</taxon>
        <taxon>Marinobacter</taxon>
    </lineage>
</organism>
<evidence type="ECO:0000313" key="2">
    <source>
        <dbReference type="Proteomes" id="UP000753376"/>
    </source>
</evidence>
<name>A0ABS6A668_9GAMM</name>
<gene>
    <name evidence="1" type="ORF">KO508_01465</name>
</gene>
<accession>A0ABS6A668</accession>
<protein>
    <submittedName>
        <fullName evidence="1">Uncharacterized protein</fullName>
    </submittedName>
</protein>
<reference evidence="1 2" key="1">
    <citation type="submission" date="2021-05" db="EMBL/GenBank/DDBJ databases">
        <title>Draft genomes of bacteria isolated from model marine particles.</title>
        <authorList>
            <person name="Datta M.S."/>
            <person name="Schwartzman J.A."/>
            <person name="Enke T.N."/>
            <person name="Saavedra J."/>
            <person name="Cermak N."/>
            <person name="Cordero O.X."/>
        </authorList>
    </citation>
    <scope>NUCLEOTIDE SEQUENCE [LARGE SCALE GENOMIC DNA]</scope>
    <source>
        <strain evidence="1 2">D2M19</strain>
    </source>
</reference>
<dbReference type="EMBL" id="JAHKPV010000001">
    <property type="protein sequence ID" value="MBU2872662.1"/>
    <property type="molecule type" value="Genomic_DNA"/>
</dbReference>
<dbReference type="RefSeq" id="WP_216006573.1">
    <property type="nucleotide sequence ID" value="NZ_JAHKPV010000001.1"/>
</dbReference>
<comment type="caution">
    <text evidence="1">The sequence shown here is derived from an EMBL/GenBank/DDBJ whole genome shotgun (WGS) entry which is preliminary data.</text>
</comment>
<sequence>MAGNQLFERQLRHFSPHTYNALTKLVMAMAAVTKNTGKKTLFGRDKGQESYSKFLEALKVSIQAMILDRLIQESTSSEEAVSILVGKLKEFELAHPNWQDAYAFSGYFFTKNQADAVVVTERLRGTP</sequence>
<keyword evidence="2" id="KW-1185">Reference proteome</keyword>